<dbReference type="Gene3D" id="1.10.1040.10">
    <property type="entry name" value="N-(1-d-carboxylethyl)-l-norvaline Dehydrogenase, domain 2"/>
    <property type="match status" value="1"/>
</dbReference>
<keyword evidence="5" id="KW-1185">Reference proteome</keyword>
<dbReference type="Gene3D" id="3.40.50.720">
    <property type="entry name" value="NAD(P)-binding Rossmann-like Domain"/>
    <property type="match status" value="1"/>
</dbReference>
<evidence type="ECO:0000313" key="5">
    <source>
        <dbReference type="Proteomes" id="UP001235547"/>
    </source>
</evidence>
<feature type="domain" description="NADPH-dependent reductive aminase-like C-terminal" evidence="3">
    <location>
        <begin position="179"/>
        <end position="305"/>
    </location>
</feature>
<protein>
    <submittedName>
        <fullName evidence="4">NAD(P)-binding domain-containing protein</fullName>
    </submittedName>
</protein>
<dbReference type="SUPFAM" id="SSF51735">
    <property type="entry name" value="NAD(P)-binding Rossmann-fold domains"/>
    <property type="match status" value="1"/>
</dbReference>
<evidence type="ECO:0000259" key="3">
    <source>
        <dbReference type="Pfam" id="PF21761"/>
    </source>
</evidence>
<dbReference type="PANTHER" id="PTHR43580">
    <property type="entry name" value="OXIDOREDUCTASE GLYR1-RELATED"/>
    <property type="match status" value="1"/>
</dbReference>
<dbReference type="InterPro" id="IPR015815">
    <property type="entry name" value="HIBADH-related"/>
</dbReference>
<name>A0ABY8CWY1_9HYPH</name>
<keyword evidence="1" id="KW-0560">Oxidoreductase</keyword>
<organism evidence="4 5">
    <name type="scientific">Sinorhizobium numidicum</name>
    <dbReference type="NCBI Taxonomy" id="680248"/>
    <lineage>
        <taxon>Bacteria</taxon>
        <taxon>Pseudomonadati</taxon>
        <taxon>Pseudomonadota</taxon>
        <taxon>Alphaproteobacteria</taxon>
        <taxon>Hyphomicrobiales</taxon>
        <taxon>Rhizobiaceae</taxon>
        <taxon>Sinorhizobium/Ensifer group</taxon>
        <taxon>Sinorhizobium</taxon>
    </lineage>
</organism>
<sequence length="310" mass="32671">MAASARSSPSRPDMTKERRTMSRISILGLGAMGSALAATLIRKGHSVIVWNRTRSRAEPLAAAGAKIAASPAEAIAAAELTILCVVDYDAARSVLTQAEDVLVGRYLVNLTNGTPGDARDLGTWLDAKGATYLDGGIMAIPPMIGDTGALILYSGSTNLFERHRAVLDALAVSRHLGDDPGLAALHDLALLSGMYGLFSGFLHASALVTSGGGKAVDFLPLLLSWIEAMSGTLPDLAGKIDSGLHSRNVVSNIEMQKIALENIVRASREQGVAPDFIEPMLRLAGQRVAEGHNADDISAVVELIQRQKRT</sequence>
<dbReference type="PIRSF" id="PIRSF000103">
    <property type="entry name" value="HIBADH"/>
    <property type="match status" value="1"/>
</dbReference>
<dbReference type="Proteomes" id="UP001235547">
    <property type="component" value="Chromosome 1"/>
</dbReference>
<dbReference type="InterPro" id="IPR048666">
    <property type="entry name" value="RedAm-like_C"/>
</dbReference>
<dbReference type="InterPro" id="IPR013328">
    <property type="entry name" value="6PGD_dom2"/>
</dbReference>
<dbReference type="EMBL" id="CP120371">
    <property type="protein sequence ID" value="WEX83144.1"/>
    <property type="molecule type" value="Genomic_DNA"/>
</dbReference>
<dbReference type="Pfam" id="PF03446">
    <property type="entry name" value="NAD_binding_2"/>
    <property type="match status" value="1"/>
</dbReference>
<dbReference type="InterPro" id="IPR036291">
    <property type="entry name" value="NAD(P)-bd_dom_sf"/>
</dbReference>
<gene>
    <name evidence="4" type="ORF">PYH38_005505</name>
</gene>
<accession>A0ABY8CWY1</accession>
<dbReference type="Pfam" id="PF21761">
    <property type="entry name" value="RedAm-like_C"/>
    <property type="match status" value="1"/>
</dbReference>
<dbReference type="RefSeq" id="WP_280733945.1">
    <property type="nucleotide sequence ID" value="NZ_CP120368.1"/>
</dbReference>
<evidence type="ECO:0000259" key="2">
    <source>
        <dbReference type="Pfam" id="PF03446"/>
    </source>
</evidence>
<dbReference type="PANTHER" id="PTHR43580:SF2">
    <property type="entry name" value="CYTOKINE-LIKE NUCLEAR FACTOR N-PAC"/>
    <property type="match status" value="1"/>
</dbReference>
<evidence type="ECO:0000256" key="1">
    <source>
        <dbReference type="ARBA" id="ARBA00023002"/>
    </source>
</evidence>
<evidence type="ECO:0000313" key="4">
    <source>
        <dbReference type="EMBL" id="WEX83144.1"/>
    </source>
</evidence>
<feature type="domain" description="6-phosphogluconate dehydrogenase NADP-binding" evidence="2">
    <location>
        <begin position="24"/>
        <end position="171"/>
    </location>
</feature>
<dbReference type="InterPro" id="IPR051265">
    <property type="entry name" value="HIBADH-related_NP60_sf"/>
</dbReference>
<reference evidence="4 5" key="1">
    <citation type="submission" date="2023-03" db="EMBL/GenBank/DDBJ databases">
        <authorList>
            <person name="Kaur S."/>
            <person name="Espinosa-Saiz D."/>
            <person name="Velazquez E."/>
            <person name="Menendez E."/>
            <person name="diCenzo G.C."/>
        </authorList>
    </citation>
    <scope>NUCLEOTIDE SEQUENCE [LARGE SCALE GENOMIC DNA]</scope>
    <source>
        <strain evidence="4 5">LMG 27395</strain>
    </source>
</reference>
<dbReference type="InterPro" id="IPR006115">
    <property type="entry name" value="6PGDH_NADP-bd"/>
</dbReference>
<proteinExistence type="predicted"/>